<organism evidence="6 7">
    <name type="scientific">Mycena sanguinolenta</name>
    <dbReference type="NCBI Taxonomy" id="230812"/>
    <lineage>
        <taxon>Eukaryota</taxon>
        <taxon>Fungi</taxon>
        <taxon>Dikarya</taxon>
        <taxon>Basidiomycota</taxon>
        <taxon>Agaricomycotina</taxon>
        <taxon>Agaricomycetes</taxon>
        <taxon>Agaricomycetidae</taxon>
        <taxon>Agaricales</taxon>
        <taxon>Marasmiineae</taxon>
        <taxon>Mycenaceae</taxon>
        <taxon>Mycena</taxon>
    </lineage>
</organism>
<dbReference type="Proteomes" id="UP000623467">
    <property type="component" value="Unassembled WGS sequence"/>
</dbReference>
<reference evidence="6" key="1">
    <citation type="submission" date="2020-05" db="EMBL/GenBank/DDBJ databases">
        <title>Mycena genomes resolve the evolution of fungal bioluminescence.</title>
        <authorList>
            <person name="Tsai I.J."/>
        </authorList>
    </citation>
    <scope>NUCLEOTIDE SEQUENCE</scope>
    <source>
        <strain evidence="6">160909Yilan</strain>
    </source>
</reference>
<feature type="domain" description="MYND-type" evidence="5">
    <location>
        <begin position="100"/>
        <end position="151"/>
    </location>
</feature>
<evidence type="ECO:0000256" key="2">
    <source>
        <dbReference type="ARBA" id="ARBA00022771"/>
    </source>
</evidence>
<dbReference type="EMBL" id="JACAZH010000002">
    <property type="protein sequence ID" value="KAF7375367.1"/>
    <property type="molecule type" value="Genomic_DNA"/>
</dbReference>
<evidence type="ECO:0000256" key="3">
    <source>
        <dbReference type="ARBA" id="ARBA00022833"/>
    </source>
</evidence>
<evidence type="ECO:0000256" key="4">
    <source>
        <dbReference type="PROSITE-ProRule" id="PRU00134"/>
    </source>
</evidence>
<evidence type="ECO:0000313" key="7">
    <source>
        <dbReference type="Proteomes" id="UP000623467"/>
    </source>
</evidence>
<dbReference type="PROSITE" id="PS50865">
    <property type="entry name" value="ZF_MYND_2"/>
    <property type="match status" value="1"/>
</dbReference>
<protein>
    <recommendedName>
        <fullName evidence="5">MYND-type domain-containing protein</fullName>
    </recommendedName>
</protein>
<evidence type="ECO:0000256" key="1">
    <source>
        <dbReference type="ARBA" id="ARBA00022723"/>
    </source>
</evidence>
<dbReference type="AlphaFoldDB" id="A0A8H6ZDH2"/>
<dbReference type="Pfam" id="PF01753">
    <property type="entry name" value="zf-MYND"/>
    <property type="match status" value="1"/>
</dbReference>
<evidence type="ECO:0000259" key="5">
    <source>
        <dbReference type="PROSITE" id="PS50865"/>
    </source>
</evidence>
<evidence type="ECO:0000313" key="6">
    <source>
        <dbReference type="EMBL" id="KAF7375367.1"/>
    </source>
</evidence>
<dbReference type="SUPFAM" id="SSF144232">
    <property type="entry name" value="HIT/MYND zinc finger-like"/>
    <property type="match status" value="1"/>
</dbReference>
<gene>
    <name evidence="6" type="ORF">MSAN_00424200</name>
</gene>
<keyword evidence="3" id="KW-0862">Zinc</keyword>
<sequence>MKTVPNVVYDQISALPDDPDVGMIVAKKSCDSVRAYLLTMVVWNVLLAFYGESETYGLLKGPREDRGDLKFLKETFSDEIDVKRVVSETAANRQSAEHHCTSCGLPASRAGVATLLACQRCKAIGRLVFYCSKKCQATDWKTGRRPHKTVCGKVGAIRDAYLAPKEPELADEDDDDDFFGEPNPGYVRSPALLHQLQMLKENPGVDYVFIRPHPHEDHGVMLQDPLGRMFFMLCMKRAVCDYSPRETFKMFQQLEPSARNAPGFSVAQLKNQFLKEYGIDVDVAKAQCFPS</sequence>
<comment type="caution">
    <text evidence="6">The sequence shown here is derived from an EMBL/GenBank/DDBJ whole genome shotgun (WGS) entry which is preliminary data.</text>
</comment>
<dbReference type="OrthoDB" id="3149405at2759"/>
<dbReference type="GO" id="GO:0008270">
    <property type="term" value="F:zinc ion binding"/>
    <property type="evidence" value="ECO:0007669"/>
    <property type="project" value="UniProtKB-KW"/>
</dbReference>
<dbReference type="InterPro" id="IPR002893">
    <property type="entry name" value="Znf_MYND"/>
</dbReference>
<keyword evidence="7" id="KW-1185">Reference proteome</keyword>
<dbReference type="Gene3D" id="6.10.140.2220">
    <property type="match status" value="1"/>
</dbReference>
<proteinExistence type="predicted"/>
<name>A0A8H6ZDH2_9AGAR</name>
<keyword evidence="1" id="KW-0479">Metal-binding</keyword>
<accession>A0A8H6ZDH2</accession>
<keyword evidence="2 4" id="KW-0863">Zinc-finger</keyword>